<protein>
    <submittedName>
        <fullName evidence="2">Uncharacterized protein</fullName>
    </submittedName>
</protein>
<reference evidence="3" key="1">
    <citation type="journal article" date="2019" name="Int. J. Syst. Evol. Microbiol.">
        <title>The Global Catalogue of Microorganisms (GCM) 10K type strain sequencing project: providing services to taxonomists for standard genome sequencing and annotation.</title>
        <authorList>
            <consortium name="The Broad Institute Genomics Platform"/>
            <consortium name="The Broad Institute Genome Sequencing Center for Infectious Disease"/>
            <person name="Wu L."/>
            <person name="Ma J."/>
        </authorList>
    </citation>
    <scope>NUCLEOTIDE SEQUENCE [LARGE SCALE GENOMIC DNA]</scope>
    <source>
        <strain evidence="3">CCUG 56754</strain>
    </source>
</reference>
<evidence type="ECO:0000313" key="3">
    <source>
        <dbReference type="Proteomes" id="UP001597040"/>
    </source>
</evidence>
<comment type="caution">
    <text evidence="2">The sequence shown here is derived from an EMBL/GenBank/DDBJ whole genome shotgun (WGS) entry which is preliminary data.</text>
</comment>
<sequence>MFKNVIDVVLNDPIRDVTIVAIVVFIATFFYEQRLDWFQA</sequence>
<keyword evidence="1" id="KW-0472">Membrane</keyword>
<feature type="transmembrane region" description="Helical" evidence="1">
    <location>
        <begin position="14"/>
        <end position="31"/>
    </location>
</feature>
<organism evidence="2 3">
    <name type="scientific">Virgibacillus byunsanensis</name>
    <dbReference type="NCBI Taxonomy" id="570945"/>
    <lineage>
        <taxon>Bacteria</taxon>
        <taxon>Bacillati</taxon>
        <taxon>Bacillota</taxon>
        <taxon>Bacilli</taxon>
        <taxon>Bacillales</taxon>
        <taxon>Bacillaceae</taxon>
        <taxon>Virgibacillus</taxon>
    </lineage>
</organism>
<gene>
    <name evidence="2" type="ORF">ACFQ3N_13275</name>
</gene>
<dbReference type="RefSeq" id="WP_390363017.1">
    <property type="nucleotide sequence ID" value="NZ_JBHTKJ010000035.1"/>
</dbReference>
<keyword evidence="3" id="KW-1185">Reference proteome</keyword>
<dbReference type="Proteomes" id="UP001597040">
    <property type="component" value="Unassembled WGS sequence"/>
</dbReference>
<evidence type="ECO:0000313" key="2">
    <source>
        <dbReference type="EMBL" id="MFD1039356.1"/>
    </source>
</evidence>
<accession>A0ABW3LPT6</accession>
<name>A0ABW3LPT6_9BACI</name>
<dbReference type="EMBL" id="JBHTKJ010000035">
    <property type="protein sequence ID" value="MFD1039356.1"/>
    <property type="molecule type" value="Genomic_DNA"/>
</dbReference>
<keyword evidence="1" id="KW-0812">Transmembrane</keyword>
<evidence type="ECO:0000256" key="1">
    <source>
        <dbReference type="SAM" id="Phobius"/>
    </source>
</evidence>
<proteinExistence type="predicted"/>
<keyword evidence="1" id="KW-1133">Transmembrane helix</keyword>